<dbReference type="InterPro" id="IPR000524">
    <property type="entry name" value="Tscrpt_reg_HTH_GntR"/>
</dbReference>
<dbReference type="Gene3D" id="1.20.120.530">
    <property type="entry name" value="GntR ligand-binding domain-like"/>
    <property type="match status" value="1"/>
</dbReference>
<gene>
    <name evidence="6" type="ORF">SAMN04488117_10240</name>
</gene>
<dbReference type="CDD" id="cd07377">
    <property type="entry name" value="WHTH_GntR"/>
    <property type="match status" value="1"/>
</dbReference>
<accession>A0A1G7HQS4</accession>
<dbReference type="Gene3D" id="1.10.10.10">
    <property type="entry name" value="Winged helix-like DNA-binding domain superfamily/Winged helix DNA-binding domain"/>
    <property type="match status" value="1"/>
</dbReference>
<dbReference type="SUPFAM" id="SSF48008">
    <property type="entry name" value="GntR ligand-binding domain-like"/>
    <property type="match status" value="1"/>
</dbReference>
<dbReference type="Proteomes" id="UP000182284">
    <property type="component" value="Unassembled WGS sequence"/>
</dbReference>
<proteinExistence type="predicted"/>
<feature type="region of interest" description="Disordered" evidence="4">
    <location>
        <begin position="1"/>
        <end position="28"/>
    </location>
</feature>
<protein>
    <submittedName>
        <fullName evidence="6">Transcriptional regulator, GntR family</fullName>
    </submittedName>
</protein>
<organism evidence="6 7">
    <name type="scientific">Celeribacter baekdonensis</name>
    <dbReference type="NCBI Taxonomy" id="875171"/>
    <lineage>
        <taxon>Bacteria</taxon>
        <taxon>Pseudomonadati</taxon>
        <taxon>Pseudomonadota</taxon>
        <taxon>Alphaproteobacteria</taxon>
        <taxon>Rhodobacterales</taxon>
        <taxon>Roseobacteraceae</taxon>
        <taxon>Celeribacter</taxon>
    </lineage>
</organism>
<evidence type="ECO:0000313" key="6">
    <source>
        <dbReference type="EMBL" id="SDF02761.1"/>
    </source>
</evidence>
<dbReference type="GO" id="GO:0003677">
    <property type="term" value="F:DNA binding"/>
    <property type="evidence" value="ECO:0007669"/>
    <property type="project" value="UniProtKB-KW"/>
</dbReference>
<dbReference type="PRINTS" id="PR00035">
    <property type="entry name" value="HTHGNTR"/>
</dbReference>
<evidence type="ECO:0000256" key="4">
    <source>
        <dbReference type="SAM" id="MobiDB-lite"/>
    </source>
</evidence>
<sequence length="271" mass="30426">MMKNTAPPISPKVTDPKVTDAPRALKRSRPVQVADQIKRWVVERDLRKGDKLPNEAEMIAQFKVSKGTVREAMRILEAQGLIVTKTGPGGGSSVGEVSKDRAMSLLGNYFYFKDLSLSDIYQIRKLLEPEMVANLAGHLDDSTLAELREMAHQYPEPARSPEEEKQQHISSLAFHARLAEASDNDLLGFVIAFMARILADLTVYRRLYAAPNKELWERGRRHQIELVDALERGDGPGARAIMLSHMKGAETMMNAQEMRITREFMAETPTP</sequence>
<reference evidence="6 7" key="1">
    <citation type="submission" date="2016-10" db="EMBL/GenBank/DDBJ databases">
        <authorList>
            <person name="de Groot N.N."/>
        </authorList>
    </citation>
    <scope>NUCLEOTIDE SEQUENCE [LARGE SCALE GENOMIC DNA]</scope>
    <source>
        <strain evidence="6 7">DSM 27375</strain>
    </source>
</reference>
<evidence type="ECO:0000259" key="5">
    <source>
        <dbReference type="PROSITE" id="PS50949"/>
    </source>
</evidence>
<evidence type="ECO:0000256" key="3">
    <source>
        <dbReference type="ARBA" id="ARBA00023163"/>
    </source>
</evidence>
<dbReference type="PANTHER" id="PTHR43537:SF24">
    <property type="entry name" value="GLUCONATE OPERON TRANSCRIPTIONAL REPRESSOR"/>
    <property type="match status" value="1"/>
</dbReference>
<dbReference type="AlphaFoldDB" id="A0A1G7HQS4"/>
<keyword evidence="3" id="KW-0804">Transcription</keyword>
<keyword evidence="2" id="KW-0238">DNA-binding</keyword>
<dbReference type="InterPro" id="IPR036390">
    <property type="entry name" value="WH_DNA-bd_sf"/>
</dbReference>
<dbReference type="EMBL" id="FNBL01000002">
    <property type="protein sequence ID" value="SDF02761.1"/>
    <property type="molecule type" value="Genomic_DNA"/>
</dbReference>
<evidence type="ECO:0000256" key="1">
    <source>
        <dbReference type="ARBA" id="ARBA00023015"/>
    </source>
</evidence>
<evidence type="ECO:0000256" key="2">
    <source>
        <dbReference type="ARBA" id="ARBA00023125"/>
    </source>
</evidence>
<dbReference type="SMART" id="SM00895">
    <property type="entry name" value="FCD"/>
    <property type="match status" value="1"/>
</dbReference>
<dbReference type="GO" id="GO:0003700">
    <property type="term" value="F:DNA-binding transcription factor activity"/>
    <property type="evidence" value="ECO:0007669"/>
    <property type="project" value="InterPro"/>
</dbReference>
<keyword evidence="1" id="KW-0805">Transcription regulation</keyword>
<dbReference type="Pfam" id="PF07729">
    <property type="entry name" value="FCD"/>
    <property type="match status" value="1"/>
</dbReference>
<dbReference type="InterPro" id="IPR011711">
    <property type="entry name" value="GntR_C"/>
</dbReference>
<dbReference type="PROSITE" id="PS50949">
    <property type="entry name" value="HTH_GNTR"/>
    <property type="match status" value="1"/>
</dbReference>
<name>A0A1G7HQS4_9RHOB</name>
<dbReference type="SUPFAM" id="SSF46785">
    <property type="entry name" value="Winged helix' DNA-binding domain"/>
    <property type="match status" value="1"/>
</dbReference>
<dbReference type="InterPro" id="IPR036388">
    <property type="entry name" value="WH-like_DNA-bd_sf"/>
</dbReference>
<dbReference type="SMART" id="SM00345">
    <property type="entry name" value="HTH_GNTR"/>
    <property type="match status" value="1"/>
</dbReference>
<evidence type="ECO:0000313" key="7">
    <source>
        <dbReference type="Proteomes" id="UP000182284"/>
    </source>
</evidence>
<dbReference type="InterPro" id="IPR008920">
    <property type="entry name" value="TF_FadR/GntR_C"/>
</dbReference>
<dbReference type="PANTHER" id="PTHR43537">
    <property type="entry name" value="TRANSCRIPTIONAL REGULATOR, GNTR FAMILY"/>
    <property type="match status" value="1"/>
</dbReference>
<feature type="domain" description="HTH gntR-type" evidence="5">
    <location>
        <begin position="27"/>
        <end position="97"/>
    </location>
</feature>
<dbReference type="Pfam" id="PF00392">
    <property type="entry name" value="GntR"/>
    <property type="match status" value="1"/>
</dbReference>